<dbReference type="InterPro" id="IPR000595">
    <property type="entry name" value="cNMP-bd_dom"/>
</dbReference>
<dbReference type="InterPro" id="IPR018490">
    <property type="entry name" value="cNMP-bd_dom_sf"/>
</dbReference>
<dbReference type="InterPro" id="IPR014710">
    <property type="entry name" value="RmlC-like_jellyroll"/>
</dbReference>
<organism evidence="4 5">
    <name type="scientific">Faecalibacterium prausnitzii</name>
    <dbReference type="NCBI Taxonomy" id="853"/>
    <lineage>
        <taxon>Bacteria</taxon>
        <taxon>Bacillati</taxon>
        <taxon>Bacillota</taxon>
        <taxon>Clostridia</taxon>
        <taxon>Eubacteriales</taxon>
        <taxon>Oscillospiraceae</taxon>
        <taxon>Faecalibacterium</taxon>
    </lineage>
</organism>
<comment type="caution">
    <text evidence="4">The sequence shown here is derived from an EMBL/GenBank/DDBJ whole genome shotgun (WGS) entry which is preliminary data.</text>
</comment>
<dbReference type="AlphaFoldDB" id="A0A173Z044"/>
<gene>
    <name evidence="4" type="ORF">CGS58_12070</name>
</gene>
<dbReference type="Pfam" id="PF13545">
    <property type="entry name" value="HTH_Crp_2"/>
    <property type="match status" value="1"/>
</dbReference>
<evidence type="ECO:0000313" key="4">
    <source>
        <dbReference type="EMBL" id="PDX80479.1"/>
    </source>
</evidence>
<dbReference type="SMART" id="SM00100">
    <property type="entry name" value="cNMP"/>
    <property type="match status" value="1"/>
</dbReference>
<dbReference type="Gene3D" id="2.60.120.10">
    <property type="entry name" value="Jelly Rolls"/>
    <property type="match status" value="1"/>
</dbReference>
<dbReference type="CDD" id="cd00038">
    <property type="entry name" value="CAP_ED"/>
    <property type="match status" value="1"/>
</dbReference>
<dbReference type="OrthoDB" id="9774616at2"/>
<dbReference type="GO" id="GO:0003677">
    <property type="term" value="F:DNA binding"/>
    <property type="evidence" value="ECO:0007669"/>
    <property type="project" value="UniProtKB-KW"/>
</dbReference>
<dbReference type="InterPro" id="IPR012318">
    <property type="entry name" value="HTH_CRP"/>
</dbReference>
<keyword evidence="1" id="KW-0805">Transcription regulation</keyword>
<evidence type="ECO:0000256" key="1">
    <source>
        <dbReference type="ARBA" id="ARBA00023015"/>
    </source>
</evidence>
<dbReference type="Pfam" id="PF00027">
    <property type="entry name" value="cNMP_binding"/>
    <property type="match status" value="1"/>
</dbReference>
<dbReference type="PANTHER" id="PTHR24567:SF58">
    <property type="entry name" value="CYCLIC AMP-BINDING REGULATORY PROTEIN"/>
    <property type="match status" value="1"/>
</dbReference>
<evidence type="ECO:0000256" key="2">
    <source>
        <dbReference type="ARBA" id="ARBA00023125"/>
    </source>
</evidence>
<evidence type="ECO:0000313" key="5">
    <source>
        <dbReference type="Proteomes" id="UP000220005"/>
    </source>
</evidence>
<proteinExistence type="predicted"/>
<dbReference type="SUPFAM" id="SSF46785">
    <property type="entry name" value="Winged helix' DNA-binding domain"/>
    <property type="match status" value="1"/>
</dbReference>
<dbReference type="InterPro" id="IPR050397">
    <property type="entry name" value="Env_Response_Regulators"/>
</dbReference>
<dbReference type="GO" id="GO:0003700">
    <property type="term" value="F:DNA-binding transcription factor activity"/>
    <property type="evidence" value="ECO:0007669"/>
    <property type="project" value="TreeGrafter"/>
</dbReference>
<keyword evidence="2" id="KW-0238">DNA-binding</keyword>
<dbReference type="EMBL" id="NMTY01000026">
    <property type="protein sequence ID" value="PDX80479.1"/>
    <property type="molecule type" value="Genomic_DNA"/>
</dbReference>
<accession>A0A173Z044</accession>
<dbReference type="PANTHER" id="PTHR24567">
    <property type="entry name" value="CRP FAMILY TRANSCRIPTIONAL REGULATORY PROTEIN"/>
    <property type="match status" value="1"/>
</dbReference>
<dbReference type="Proteomes" id="UP000220005">
    <property type="component" value="Unassembled WGS sequence"/>
</dbReference>
<dbReference type="SUPFAM" id="SSF51206">
    <property type="entry name" value="cAMP-binding domain-like"/>
    <property type="match status" value="1"/>
</dbReference>
<evidence type="ECO:0000256" key="3">
    <source>
        <dbReference type="ARBA" id="ARBA00023163"/>
    </source>
</evidence>
<dbReference type="PROSITE" id="PS51063">
    <property type="entry name" value="HTH_CRP_2"/>
    <property type="match status" value="1"/>
</dbReference>
<dbReference type="GO" id="GO:0005829">
    <property type="term" value="C:cytosol"/>
    <property type="evidence" value="ECO:0007669"/>
    <property type="project" value="TreeGrafter"/>
</dbReference>
<reference evidence="4 5" key="1">
    <citation type="journal article" date="2017" name="Front. Microbiol.">
        <title>New Insights into the Diversity of the Genus Faecalibacterium.</title>
        <authorList>
            <person name="Benevides L."/>
            <person name="Burman S."/>
            <person name="Martin R."/>
            <person name="Robert V."/>
            <person name="Thomas M."/>
            <person name="Miquel S."/>
            <person name="Chain F."/>
            <person name="Sokol H."/>
            <person name="Bermudez-Humaran L.G."/>
            <person name="Morrison M."/>
            <person name="Langella P."/>
            <person name="Azevedo V.A."/>
            <person name="Chatel J.M."/>
            <person name="Soares S."/>
        </authorList>
    </citation>
    <scope>NUCLEOTIDE SEQUENCE [LARGE SCALE GENOMIC DNA]</scope>
    <source>
        <strain evidence="4 5">CNCM I 4575</strain>
    </source>
</reference>
<dbReference type="PROSITE" id="PS50042">
    <property type="entry name" value="CNMP_BINDING_3"/>
    <property type="match status" value="1"/>
</dbReference>
<name>A0A173Z044_9FIRM</name>
<keyword evidence="3" id="KW-0804">Transcription</keyword>
<protein>
    <submittedName>
        <fullName evidence="4">Crp/Fnr family transcriptional regulator</fullName>
    </submittedName>
</protein>
<dbReference type="InterPro" id="IPR036390">
    <property type="entry name" value="WH_DNA-bd_sf"/>
</dbReference>
<sequence>MENILPLLQTTSLFTDIEADALRVLLGELGAVIRRYGRGEALVQAGATNRRVGVVLTGSIEAYRPAPGGARVPIAQMGPGGVFGDVLGGSSLDSPVTVVAASGCEVLLIPYDRLLLSDGSAAHQRVLQNLVRTISDKYFLLSRRVDLLVLKSLRAKVCAYLLSEAEQQGSLTFSIPYSRIQLADYLNCDRSALSRELSLMQRDGLLDTYRSSFKLLQPDALRQMVQ</sequence>